<dbReference type="Proteomes" id="UP000321154">
    <property type="component" value="Unassembled WGS sequence"/>
</dbReference>
<name>A0ABQ0ULH2_9MICO</name>
<comment type="caution">
    <text evidence="2">The sequence shown here is derived from an EMBL/GenBank/DDBJ whole genome shotgun (WGS) entry which is preliminary data.</text>
</comment>
<organism evidence="2 3">
    <name type="scientific">Frigoribacterium faeni</name>
    <dbReference type="NCBI Taxonomy" id="145483"/>
    <lineage>
        <taxon>Bacteria</taxon>
        <taxon>Bacillati</taxon>
        <taxon>Actinomycetota</taxon>
        <taxon>Actinomycetes</taxon>
        <taxon>Micrococcales</taxon>
        <taxon>Microbacteriaceae</taxon>
        <taxon>Frigoribacterium</taxon>
    </lineage>
</organism>
<sequence>MWPFRRKAPPRTDVFEAQEAKRAATTDLEKVESQTEEVRQIVNSLERRRIKNNFGDALVIAMEARK</sequence>
<gene>
    <name evidence="2" type="ORF">FFA01_06400</name>
</gene>
<evidence type="ECO:0000313" key="3">
    <source>
        <dbReference type="Proteomes" id="UP000321154"/>
    </source>
</evidence>
<evidence type="ECO:0000256" key="1">
    <source>
        <dbReference type="SAM" id="Coils"/>
    </source>
</evidence>
<keyword evidence="3" id="KW-1185">Reference proteome</keyword>
<protein>
    <submittedName>
        <fullName evidence="2">Uncharacterized protein</fullName>
    </submittedName>
</protein>
<keyword evidence="1" id="KW-0175">Coiled coil</keyword>
<evidence type="ECO:0000313" key="2">
    <source>
        <dbReference type="EMBL" id="GEK82331.1"/>
    </source>
</evidence>
<dbReference type="EMBL" id="BJUV01000004">
    <property type="protein sequence ID" value="GEK82331.1"/>
    <property type="molecule type" value="Genomic_DNA"/>
</dbReference>
<reference evidence="2 3" key="1">
    <citation type="submission" date="2019-07" db="EMBL/GenBank/DDBJ databases">
        <title>Whole genome shotgun sequence of Frigoribacterium faeni NBRC 103066.</title>
        <authorList>
            <person name="Hosoyama A."/>
            <person name="Uohara A."/>
            <person name="Ohji S."/>
            <person name="Ichikawa N."/>
        </authorList>
    </citation>
    <scope>NUCLEOTIDE SEQUENCE [LARGE SCALE GENOMIC DNA]</scope>
    <source>
        <strain evidence="2 3">NBRC 103066</strain>
    </source>
</reference>
<dbReference type="InterPro" id="IPR056037">
    <property type="entry name" value="DUF7620"/>
</dbReference>
<accession>A0ABQ0ULH2</accession>
<proteinExistence type="predicted"/>
<dbReference type="Pfam" id="PF24596">
    <property type="entry name" value="DUF7620"/>
    <property type="match status" value="1"/>
</dbReference>
<feature type="coiled-coil region" evidence="1">
    <location>
        <begin position="14"/>
        <end position="48"/>
    </location>
</feature>